<organism evidence="5 6">
    <name type="scientific">Fibrisoma montanum</name>
    <dbReference type="NCBI Taxonomy" id="2305895"/>
    <lineage>
        <taxon>Bacteria</taxon>
        <taxon>Pseudomonadati</taxon>
        <taxon>Bacteroidota</taxon>
        <taxon>Cytophagia</taxon>
        <taxon>Cytophagales</taxon>
        <taxon>Spirosomataceae</taxon>
        <taxon>Fibrisoma</taxon>
    </lineage>
</organism>
<dbReference type="PANTHER" id="PTHR42939">
    <property type="entry name" value="ABC TRANSPORTER ATP-BINDING PROTEIN ALBC-RELATED"/>
    <property type="match status" value="1"/>
</dbReference>
<name>A0A418M5T9_9BACT</name>
<evidence type="ECO:0000313" key="6">
    <source>
        <dbReference type="Proteomes" id="UP000283523"/>
    </source>
</evidence>
<dbReference type="OrthoDB" id="9808363at2"/>
<dbReference type="InterPro" id="IPR051782">
    <property type="entry name" value="ABC_Transporter_VariousFunc"/>
</dbReference>
<keyword evidence="3 5" id="KW-0067">ATP-binding</keyword>
<dbReference type="SMART" id="SM00382">
    <property type="entry name" value="AAA"/>
    <property type="match status" value="1"/>
</dbReference>
<dbReference type="GO" id="GO:0016887">
    <property type="term" value="F:ATP hydrolysis activity"/>
    <property type="evidence" value="ECO:0007669"/>
    <property type="project" value="InterPro"/>
</dbReference>
<dbReference type="InterPro" id="IPR017871">
    <property type="entry name" value="ABC_transporter-like_CS"/>
</dbReference>
<feature type="domain" description="ABC transporter" evidence="4">
    <location>
        <begin position="6"/>
        <end position="224"/>
    </location>
</feature>
<dbReference type="RefSeq" id="WP_119668916.1">
    <property type="nucleotide sequence ID" value="NZ_QXED01000005.1"/>
</dbReference>
<dbReference type="Pfam" id="PF00005">
    <property type="entry name" value="ABC_tran"/>
    <property type="match status" value="1"/>
</dbReference>
<proteinExistence type="predicted"/>
<dbReference type="SUPFAM" id="SSF52540">
    <property type="entry name" value="P-loop containing nucleoside triphosphate hydrolases"/>
    <property type="match status" value="1"/>
</dbReference>
<keyword evidence="1" id="KW-0813">Transport</keyword>
<keyword evidence="2" id="KW-0547">Nucleotide-binding</keyword>
<comment type="caution">
    <text evidence="5">The sequence shown here is derived from an EMBL/GenBank/DDBJ whole genome shotgun (WGS) entry which is preliminary data.</text>
</comment>
<evidence type="ECO:0000256" key="1">
    <source>
        <dbReference type="ARBA" id="ARBA00022448"/>
    </source>
</evidence>
<gene>
    <name evidence="5" type="ORF">DYU11_17000</name>
</gene>
<dbReference type="InterPro" id="IPR027417">
    <property type="entry name" value="P-loop_NTPase"/>
</dbReference>
<accession>A0A418M5T9</accession>
<dbReference type="InterPro" id="IPR003439">
    <property type="entry name" value="ABC_transporter-like_ATP-bd"/>
</dbReference>
<dbReference type="AlphaFoldDB" id="A0A418M5T9"/>
<dbReference type="EMBL" id="QXED01000005">
    <property type="protein sequence ID" value="RIV21125.1"/>
    <property type="molecule type" value="Genomic_DNA"/>
</dbReference>
<dbReference type="Proteomes" id="UP000283523">
    <property type="component" value="Unassembled WGS sequence"/>
</dbReference>
<evidence type="ECO:0000256" key="3">
    <source>
        <dbReference type="ARBA" id="ARBA00022840"/>
    </source>
</evidence>
<reference evidence="5 6" key="1">
    <citation type="submission" date="2018-08" db="EMBL/GenBank/DDBJ databases">
        <title>Fibrisoma montanum sp. nov., isolated from Danxia mountain soil.</title>
        <authorList>
            <person name="Huang Y."/>
        </authorList>
    </citation>
    <scope>NUCLEOTIDE SEQUENCE [LARGE SCALE GENOMIC DNA]</scope>
    <source>
        <strain evidence="5 6">HYT19</strain>
    </source>
</reference>
<dbReference type="GO" id="GO:0005524">
    <property type="term" value="F:ATP binding"/>
    <property type="evidence" value="ECO:0007669"/>
    <property type="project" value="UniProtKB-KW"/>
</dbReference>
<keyword evidence="6" id="KW-1185">Reference proteome</keyword>
<protein>
    <submittedName>
        <fullName evidence="5">ABC transporter ATP-binding protein</fullName>
    </submittedName>
</protein>
<dbReference type="PROSITE" id="PS00211">
    <property type="entry name" value="ABC_TRANSPORTER_1"/>
    <property type="match status" value="1"/>
</dbReference>
<dbReference type="PANTHER" id="PTHR42939:SF1">
    <property type="entry name" value="ABC TRANSPORTER ATP-BINDING PROTEIN ALBC-RELATED"/>
    <property type="match status" value="1"/>
</dbReference>
<dbReference type="PROSITE" id="PS50893">
    <property type="entry name" value="ABC_TRANSPORTER_2"/>
    <property type="match status" value="1"/>
</dbReference>
<dbReference type="InterPro" id="IPR003593">
    <property type="entry name" value="AAA+_ATPase"/>
</dbReference>
<evidence type="ECO:0000259" key="4">
    <source>
        <dbReference type="PROSITE" id="PS50893"/>
    </source>
</evidence>
<evidence type="ECO:0000313" key="5">
    <source>
        <dbReference type="EMBL" id="RIV21125.1"/>
    </source>
</evidence>
<sequence length="230" mass="25440">MSASLIELQDVNYATNRRTILHNVSLTVPTNSVVGLLGPNGSGKSTILNLISGIIRPTAGRIHIGKASMKIGVSFGDYGFFPEFDAIRNLRLVAQTKQTTFDPSWVDAQLHHWGLWESRHQPFRQYSAGMKQKLSLIGAVLGDPDLLLLDEPINHLDWESTQLLRQTIEEQRLRSSIVLASHDILDVDGLLDYVVLVKKGTVAVAQTSSTVSQKFGSVHKAYIATFHRAQ</sequence>
<evidence type="ECO:0000256" key="2">
    <source>
        <dbReference type="ARBA" id="ARBA00022741"/>
    </source>
</evidence>
<dbReference type="Gene3D" id="3.40.50.300">
    <property type="entry name" value="P-loop containing nucleotide triphosphate hydrolases"/>
    <property type="match status" value="1"/>
</dbReference>